<dbReference type="EMBL" id="CP001322">
    <property type="protein sequence ID" value="ACL06023.1"/>
    <property type="molecule type" value="Genomic_DNA"/>
</dbReference>
<proteinExistence type="predicted"/>
<gene>
    <name evidence="1" type="ordered locus">Dalk_4344</name>
</gene>
<dbReference type="AlphaFoldDB" id="B8FN54"/>
<dbReference type="KEGG" id="dal:Dalk_4344"/>
<dbReference type="Proteomes" id="UP000000739">
    <property type="component" value="Chromosome"/>
</dbReference>
<dbReference type="eggNOG" id="ENOG5033DRP">
    <property type="taxonomic scope" value="Bacteria"/>
</dbReference>
<keyword evidence="2" id="KW-1185">Reference proteome</keyword>
<organism evidence="1 2">
    <name type="scientific">Desulfatibacillum aliphaticivorans</name>
    <dbReference type="NCBI Taxonomy" id="218208"/>
    <lineage>
        <taxon>Bacteria</taxon>
        <taxon>Pseudomonadati</taxon>
        <taxon>Thermodesulfobacteriota</taxon>
        <taxon>Desulfobacteria</taxon>
        <taxon>Desulfobacterales</taxon>
        <taxon>Desulfatibacillaceae</taxon>
        <taxon>Desulfatibacillum</taxon>
    </lineage>
</organism>
<evidence type="ECO:0000313" key="1">
    <source>
        <dbReference type="EMBL" id="ACL06023.1"/>
    </source>
</evidence>
<name>B8FN54_DESAL</name>
<reference evidence="1 2" key="1">
    <citation type="journal article" date="2012" name="Environ. Microbiol.">
        <title>The genome sequence of Desulfatibacillum alkenivorans AK-01: a blueprint for anaerobic alkane oxidation.</title>
        <authorList>
            <person name="Callaghan A.V."/>
            <person name="Morris B.E."/>
            <person name="Pereira I.A."/>
            <person name="McInerney M.J."/>
            <person name="Austin R.N."/>
            <person name="Groves J.T."/>
            <person name="Kukor J.J."/>
            <person name="Suflita J.M."/>
            <person name="Young L.Y."/>
            <person name="Zylstra G.J."/>
            <person name="Wawrik B."/>
        </authorList>
    </citation>
    <scope>NUCLEOTIDE SEQUENCE [LARGE SCALE GENOMIC DNA]</scope>
    <source>
        <strain evidence="1 2">AK-01</strain>
    </source>
</reference>
<evidence type="ECO:0000313" key="2">
    <source>
        <dbReference type="Proteomes" id="UP000000739"/>
    </source>
</evidence>
<accession>B8FN54</accession>
<dbReference type="HOGENOM" id="CLU_191962_3_0_7"/>
<sequence length="62" mass="7200">MQTEKIKPKAQQILDSLPDSATWDDLMYRIYVRQSIEAGLEDSDNGRTMDVRDVRKKFGLPE</sequence>
<protein>
    <submittedName>
        <fullName evidence="1">Uncharacterized protein</fullName>
    </submittedName>
</protein>
<dbReference type="RefSeq" id="WP_015949069.1">
    <property type="nucleotide sequence ID" value="NC_011768.1"/>
</dbReference>